<dbReference type="AlphaFoldDB" id="A0A0E0Q5C1"/>
<dbReference type="EnsemblPlants" id="ORUFI07G06450.1">
    <property type="protein sequence ID" value="ORUFI07G06450.1"/>
    <property type="gene ID" value="ORUFI07G06450"/>
</dbReference>
<keyword evidence="3" id="KW-1185">Reference proteome</keyword>
<reference evidence="3" key="1">
    <citation type="submission" date="2013-06" db="EMBL/GenBank/DDBJ databases">
        <authorList>
            <person name="Zhao Q."/>
        </authorList>
    </citation>
    <scope>NUCLEOTIDE SEQUENCE</scope>
    <source>
        <strain evidence="3">cv. W1943</strain>
    </source>
</reference>
<accession>A0A0E0Q5C1</accession>
<feature type="region of interest" description="Disordered" evidence="1">
    <location>
        <begin position="66"/>
        <end position="90"/>
    </location>
</feature>
<dbReference type="HOGENOM" id="CLU_2444732_0_0_1"/>
<evidence type="ECO:0000313" key="2">
    <source>
        <dbReference type="EnsemblPlants" id="ORUFI07G06450.1"/>
    </source>
</evidence>
<protein>
    <submittedName>
        <fullName evidence="2">Uncharacterized protein</fullName>
    </submittedName>
</protein>
<evidence type="ECO:0000256" key="1">
    <source>
        <dbReference type="SAM" id="MobiDB-lite"/>
    </source>
</evidence>
<dbReference type="Proteomes" id="UP000008022">
    <property type="component" value="Unassembled WGS sequence"/>
</dbReference>
<feature type="compositionally biased region" description="Basic residues" evidence="1">
    <location>
        <begin position="80"/>
        <end position="90"/>
    </location>
</feature>
<evidence type="ECO:0000313" key="3">
    <source>
        <dbReference type="Proteomes" id="UP000008022"/>
    </source>
</evidence>
<organism evidence="2 3">
    <name type="scientific">Oryza rufipogon</name>
    <name type="common">Brownbeard rice</name>
    <name type="synonym">Asian wild rice</name>
    <dbReference type="NCBI Taxonomy" id="4529"/>
    <lineage>
        <taxon>Eukaryota</taxon>
        <taxon>Viridiplantae</taxon>
        <taxon>Streptophyta</taxon>
        <taxon>Embryophyta</taxon>
        <taxon>Tracheophyta</taxon>
        <taxon>Spermatophyta</taxon>
        <taxon>Magnoliopsida</taxon>
        <taxon>Liliopsida</taxon>
        <taxon>Poales</taxon>
        <taxon>Poaceae</taxon>
        <taxon>BOP clade</taxon>
        <taxon>Oryzoideae</taxon>
        <taxon>Oryzeae</taxon>
        <taxon>Oryzinae</taxon>
        <taxon>Oryza</taxon>
    </lineage>
</organism>
<reference evidence="2" key="2">
    <citation type="submission" date="2015-06" db="UniProtKB">
        <authorList>
            <consortium name="EnsemblPlants"/>
        </authorList>
    </citation>
    <scope>IDENTIFICATION</scope>
</reference>
<proteinExistence type="predicted"/>
<name>A0A0E0Q5C1_ORYRU</name>
<dbReference type="Gramene" id="ORUFI07G06450.1">
    <property type="protein sequence ID" value="ORUFI07G06450.1"/>
    <property type="gene ID" value="ORUFI07G06450"/>
</dbReference>
<sequence>MSASVTVCKLSPDFIDIAPPPPCSCARCRRLPSRCAPGGRCALSSLAVGPRRCAAAFPAVSRAVPARAVAPTDEEEEGRKKRKRGRVMKS</sequence>